<dbReference type="InterPro" id="IPR015915">
    <property type="entry name" value="Kelch-typ_b-propeller"/>
</dbReference>
<evidence type="ECO:0000313" key="2">
    <source>
        <dbReference type="Proteomes" id="UP000319004"/>
    </source>
</evidence>
<gene>
    <name evidence="1" type="ORF">Enr13x_51640</name>
</gene>
<dbReference type="AlphaFoldDB" id="A0A518HWQ3"/>
<dbReference type="RefSeq" id="WP_145389478.1">
    <property type="nucleotide sequence ID" value="NZ_CP037423.1"/>
</dbReference>
<proteinExistence type="predicted"/>
<reference evidence="1 2" key="1">
    <citation type="submission" date="2019-03" db="EMBL/GenBank/DDBJ databases">
        <title>Deep-cultivation of Planctomycetes and their phenomic and genomic characterization uncovers novel biology.</title>
        <authorList>
            <person name="Wiegand S."/>
            <person name="Jogler M."/>
            <person name="Boedeker C."/>
            <person name="Pinto D."/>
            <person name="Vollmers J."/>
            <person name="Rivas-Marin E."/>
            <person name="Kohn T."/>
            <person name="Peeters S.H."/>
            <person name="Heuer A."/>
            <person name="Rast P."/>
            <person name="Oberbeckmann S."/>
            <person name="Bunk B."/>
            <person name="Jeske O."/>
            <person name="Meyerdierks A."/>
            <person name="Storesund J.E."/>
            <person name="Kallscheuer N."/>
            <person name="Luecker S."/>
            <person name="Lage O.M."/>
            <person name="Pohl T."/>
            <person name="Merkel B.J."/>
            <person name="Hornburger P."/>
            <person name="Mueller R.-W."/>
            <person name="Bruemmer F."/>
            <person name="Labrenz M."/>
            <person name="Spormann A.M."/>
            <person name="Op den Camp H."/>
            <person name="Overmann J."/>
            <person name="Amann R."/>
            <person name="Jetten M.S.M."/>
            <person name="Mascher T."/>
            <person name="Medema M.H."/>
            <person name="Devos D.P."/>
            <person name="Kaster A.-K."/>
            <person name="Ovreas L."/>
            <person name="Rohde M."/>
            <person name="Galperin M.Y."/>
            <person name="Jogler C."/>
        </authorList>
    </citation>
    <scope>NUCLEOTIDE SEQUENCE [LARGE SCALE GENOMIC DNA]</scope>
    <source>
        <strain evidence="1 2">Enr13</strain>
    </source>
</reference>
<dbReference type="Proteomes" id="UP000319004">
    <property type="component" value="Chromosome"/>
</dbReference>
<name>A0A518HWQ3_9BACT</name>
<dbReference type="Gene3D" id="2.120.10.80">
    <property type="entry name" value="Kelch-type beta propeller"/>
    <property type="match status" value="1"/>
</dbReference>
<dbReference type="OrthoDB" id="6692170at2"/>
<evidence type="ECO:0000313" key="1">
    <source>
        <dbReference type="EMBL" id="QDV45288.1"/>
    </source>
</evidence>
<organism evidence="1 2">
    <name type="scientific">Stieleria neptunia</name>
    <dbReference type="NCBI Taxonomy" id="2527979"/>
    <lineage>
        <taxon>Bacteria</taxon>
        <taxon>Pseudomonadati</taxon>
        <taxon>Planctomycetota</taxon>
        <taxon>Planctomycetia</taxon>
        <taxon>Pirellulales</taxon>
        <taxon>Pirellulaceae</taxon>
        <taxon>Stieleria</taxon>
    </lineage>
</organism>
<dbReference type="KEGG" id="snep:Enr13x_51640"/>
<sequence>MSFDEEEVTAKDREPGPDVTRKLFRQWQMARRGRFPAEDMTNPVWRWLFRGRVDPYHANERFKSRLKKMLGTIDFPNEPRWAGCRLGQSRTQLSDGRLFWIAGEHEDFYDPDFYIYNDVIVQQADGDTQIYGYPETSFRPTDFHSATLVNDEKTILLIGSIGYPEQRDIGRTPIYALDTENFQIDEIASTGNHPGWISKHTATLSEDESSIIISGGEVMTEDGLLESIDDWSLTLADFRWTRLTLRKWIRFQVGRADQTGLHLWNYDMRKFSLEHPGAGLDREDDLADEIGAEPNMEAYDALYKPPVPHSPVDQDPENEDGWRTKKVTIEGVPVRYTDEMEHLTVTIEGDLPKTIVDSLAKDLCSKLALVENTDCRIKWID</sequence>
<dbReference type="EMBL" id="CP037423">
    <property type="protein sequence ID" value="QDV45288.1"/>
    <property type="molecule type" value="Genomic_DNA"/>
</dbReference>
<dbReference type="SUPFAM" id="SSF50965">
    <property type="entry name" value="Galactose oxidase, central domain"/>
    <property type="match status" value="1"/>
</dbReference>
<dbReference type="InterPro" id="IPR011043">
    <property type="entry name" value="Gal_Oxase/kelch_b-propeller"/>
</dbReference>
<keyword evidence="2" id="KW-1185">Reference proteome</keyword>
<accession>A0A518HWQ3</accession>
<protein>
    <submittedName>
        <fullName evidence="1">Uncharacterized protein</fullName>
    </submittedName>
</protein>